<keyword evidence="3" id="KW-1185">Reference proteome</keyword>
<evidence type="ECO:0000313" key="3">
    <source>
        <dbReference type="Proteomes" id="UP001054945"/>
    </source>
</evidence>
<evidence type="ECO:0000256" key="1">
    <source>
        <dbReference type="SAM" id="SignalP"/>
    </source>
</evidence>
<dbReference type="EMBL" id="BPLR01001884">
    <property type="protein sequence ID" value="GIX67523.1"/>
    <property type="molecule type" value="Genomic_DNA"/>
</dbReference>
<feature type="signal peptide" evidence="1">
    <location>
        <begin position="1"/>
        <end position="18"/>
    </location>
</feature>
<reference evidence="2 3" key="1">
    <citation type="submission" date="2021-06" db="EMBL/GenBank/DDBJ databases">
        <title>Caerostris extrusa draft genome.</title>
        <authorList>
            <person name="Kono N."/>
            <person name="Arakawa K."/>
        </authorList>
    </citation>
    <scope>NUCLEOTIDE SEQUENCE [LARGE SCALE GENOMIC DNA]</scope>
</reference>
<organism evidence="2 3">
    <name type="scientific">Caerostris extrusa</name>
    <name type="common">Bark spider</name>
    <name type="synonym">Caerostris bankana</name>
    <dbReference type="NCBI Taxonomy" id="172846"/>
    <lineage>
        <taxon>Eukaryota</taxon>
        <taxon>Metazoa</taxon>
        <taxon>Ecdysozoa</taxon>
        <taxon>Arthropoda</taxon>
        <taxon>Chelicerata</taxon>
        <taxon>Arachnida</taxon>
        <taxon>Araneae</taxon>
        <taxon>Araneomorphae</taxon>
        <taxon>Entelegynae</taxon>
        <taxon>Araneoidea</taxon>
        <taxon>Araneidae</taxon>
        <taxon>Caerostris</taxon>
    </lineage>
</organism>
<name>A0AAV4M5A9_CAEEX</name>
<feature type="chain" id="PRO_5043932492" evidence="1">
    <location>
        <begin position="19"/>
        <end position="100"/>
    </location>
</feature>
<proteinExistence type="predicted"/>
<dbReference type="AlphaFoldDB" id="A0AAV4M5A9"/>
<sequence length="100" mass="11399">MSGLTSLVLLEKLMIILIEHVNLLTDSFIPLVILVHGFPGIEREIISVKVFRLIVEGNRSDKSSDEFVWKSKITGLWCLERLLIEVAVPEMKFLSNPLCY</sequence>
<protein>
    <submittedName>
        <fullName evidence="2">Uncharacterized protein</fullName>
    </submittedName>
</protein>
<evidence type="ECO:0000313" key="2">
    <source>
        <dbReference type="EMBL" id="GIX67523.1"/>
    </source>
</evidence>
<accession>A0AAV4M5A9</accession>
<keyword evidence="1" id="KW-0732">Signal</keyword>
<dbReference type="Proteomes" id="UP001054945">
    <property type="component" value="Unassembled WGS sequence"/>
</dbReference>
<comment type="caution">
    <text evidence="2">The sequence shown here is derived from an EMBL/GenBank/DDBJ whole genome shotgun (WGS) entry which is preliminary data.</text>
</comment>
<gene>
    <name evidence="2" type="ORF">CEXT_234611</name>
</gene>